<organism evidence="1">
    <name type="scientific">viral metagenome</name>
    <dbReference type="NCBI Taxonomy" id="1070528"/>
    <lineage>
        <taxon>unclassified sequences</taxon>
        <taxon>metagenomes</taxon>
        <taxon>organismal metagenomes</taxon>
    </lineage>
</organism>
<reference evidence="1" key="1">
    <citation type="journal article" date="2020" name="Nature">
        <title>Giant virus diversity and host interactions through global metagenomics.</title>
        <authorList>
            <person name="Schulz F."/>
            <person name="Roux S."/>
            <person name="Paez-Espino D."/>
            <person name="Jungbluth S."/>
            <person name="Walsh D.A."/>
            <person name="Denef V.J."/>
            <person name="McMahon K.D."/>
            <person name="Konstantinidis K.T."/>
            <person name="Eloe-Fadrosh E.A."/>
            <person name="Kyrpides N.C."/>
            <person name="Woyke T."/>
        </authorList>
    </citation>
    <scope>NUCLEOTIDE SEQUENCE</scope>
    <source>
        <strain evidence="1">GVMAG-S-1101164-72</strain>
    </source>
</reference>
<dbReference type="EMBL" id="MN740761">
    <property type="protein sequence ID" value="QHS81890.1"/>
    <property type="molecule type" value="Genomic_DNA"/>
</dbReference>
<protein>
    <submittedName>
        <fullName evidence="1">Uncharacterized protein</fullName>
    </submittedName>
</protein>
<accession>A0A6C0AR42</accession>
<proteinExistence type="predicted"/>
<dbReference type="AlphaFoldDB" id="A0A6C0AR42"/>
<sequence>MNAEVSALQKEVDIIHMRLLRANKELSDISHKIKDNRNIRERTQIALCDTELPVLDATFKNALIESCRNTNTCLELSFADKKVSCEKLELQHTKLLKKLATLLTQ</sequence>
<name>A0A6C0AR42_9ZZZZ</name>
<evidence type="ECO:0000313" key="1">
    <source>
        <dbReference type="EMBL" id="QHS81890.1"/>
    </source>
</evidence>